<dbReference type="Gene3D" id="1.10.10.10">
    <property type="entry name" value="Winged helix-like DNA-binding domain superfamily/Winged helix DNA-binding domain"/>
    <property type="match status" value="1"/>
</dbReference>
<dbReference type="SUPFAM" id="SSF46785">
    <property type="entry name" value="Winged helix' DNA-binding domain"/>
    <property type="match status" value="1"/>
</dbReference>
<keyword evidence="1" id="KW-0805">Transcription regulation</keyword>
<dbReference type="InterPro" id="IPR051011">
    <property type="entry name" value="Metal_resp_trans_reg"/>
</dbReference>
<dbReference type="InterPro" id="IPR036390">
    <property type="entry name" value="WH_DNA-bd_sf"/>
</dbReference>
<sequence length="223" mass="24574">MNKRDFKDKVYAELTRVTKALANPHRLEIIDLLAQGPFAVEVIAGYTGLSVANASQHLQTLKQANLVSMTRDGNFIRYRLAGENVFSAWSALRELGTACNAAVEKVVTDFRKGHGGLDAVDAMTLAKMLAKGQVILLDVRPEEEYDRGHIHRAISMPVAQLRKHLDALPKSKLIVAYCRGPFCVYADEAVALLKKKGYKATRLNEGFPDWALMGLPVEVPALS</sequence>
<feature type="domain" description="Rhodanese" evidence="4">
    <location>
        <begin position="130"/>
        <end position="219"/>
    </location>
</feature>
<dbReference type="GO" id="GO:0003700">
    <property type="term" value="F:DNA-binding transcription factor activity"/>
    <property type="evidence" value="ECO:0007669"/>
    <property type="project" value="InterPro"/>
</dbReference>
<dbReference type="InterPro" id="IPR036873">
    <property type="entry name" value="Rhodanese-like_dom_sf"/>
</dbReference>
<dbReference type="RefSeq" id="WP_108688541.1">
    <property type="nucleotide sequence ID" value="NZ_QCYK01000003.1"/>
</dbReference>
<evidence type="ECO:0000256" key="1">
    <source>
        <dbReference type="ARBA" id="ARBA00023015"/>
    </source>
</evidence>
<dbReference type="PANTHER" id="PTHR43132">
    <property type="entry name" value="ARSENICAL RESISTANCE OPERON REPRESSOR ARSR-RELATED"/>
    <property type="match status" value="1"/>
</dbReference>
<dbReference type="AlphaFoldDB" id="A0A2T7BCG9"/>
<dbReference type="SMART" id="SM00418">
    <property type="entry name" value="HTH_ARSR"/>
    <property type="match status" value="1"/>
</dbReference>
<dbReference type="InterPro" id="IPR001845">
    <property type="entry name" value="HTH_ArsR_DNA-bd_dom"/>
</dbReference>
<evidence type="ECO:0000256" key="3">
    <source>
        <dbReference type="ARBA" id="ARBA00023163"/>
    </source>
</evidence>
<dbReference type="Pfam" id="PF01022">
    <property type="entry name" value="HTH_5"/>
    <property type="match status" value="1"/>
</dbReference>
<dbReference type="SUPFAM" id="SSF52821">
    <property type="entry name" value="Rhodanese/Cell cycle control phosphatase"/>
    <property type="match status" value="1"/>
</dbReference>
<organism evidence="6 7">
    <name type="scientific">Chitinophaga parva</name>
    <dbReference type="NCBI Taxonomy" id="2169414"/>
    <lineage>
        <taxon>Bacteria</taxon>
        <taxon>Pseudomonadati</taxon>
        <taxon>Bacteroidota</taxon>
        <taxon>Chitinophagia</taxon>
        <taxon>Chitinophagales</taxon>
        <taxon>Chitinophagaceae</taxon>
        <taxon>Chitinophaga</taxon>
    </lineage>
</organism>
<dbReference type="PROSITE" id="PS50987">
    <property type="entry name" value="HTH_ARSR_2"/>
    <property type="match status" value="1"/>
</dbReference>
<dbReference type="CDD" id="cd00158">
    <property type="entry name" value="RHOD"/>
    <property type="match status" value="1"/>
</dbReference>
<keyword evidence="2" id="KW-0238">DNA-binding</keyword>
<dbReference type="PRINTS" id="PR00778">
    <property type="entry name" value="HTHARSR"/>
</dbReference>
<dbReference type="PANTHER" id="PTHR43132:SF8">
    <property type="entry name" value="HTH-TYPE TRANSCRIPTIONAL REGULATOR KMTR"/>
    <property type="match status" value="1"/>
</dbReference>
<name>A0A2T7BCG9_9BACT</name>
<evidence type="ECO:0000313" key="6">
    <source>
        <dbReference type="EMBL" id="PUZ22796.1"/>
    </source>
</evidence>
<keyword evidence="3" id="KW-0804">Transcription</keyword>
<dbReference type="EMBL" id="QCYK01000003">
    <property type="protein sequence ID" value="PUZ22796.1"/>
    <property type="molecule type" value="Genomic_DNA"/>
</dbReference>
<dbReference type="InterPro" id="IPR001763">
    <property type="entry name" value="Rhodanese-like_dom"/>
</dbReference>
<gene>
    <name evidence="6" type="ORF">DCC81_20430</name>
</gene>
<feature type="domain" description="HTH arsR-type" evidence="5">
    <location>
        <begin position="6"/>
        <end position="100"/>
    </location>
</feature>
<dbReference type="PROSITE" id="PS50206">
    <property type="entry name" value="RHODANESE_3"/>
    <property type="match status" value="1"/>
</dbReference>
<dbReference type="Proteomes" id="UP000244450">
    <property type="component" value="Unassembled WGS sequence"/>
</dbReference>
<proteinExistence type="predicted"/>
<evidence type="ECO:0000259" key="5">
    <source>
        <dbReference type="PROSITE" id="PS50987"/>
    </source>
</evidence>
<comment type="caution">
    <text evidence="6">The sequence shown here is derived from an EMBL/GenBank/DDBJ whole genome shotgun (WGS) entry which is preliminary data.</text>
</comment>
<accession>A0A2T7BCG9</accession>
<dbReference type="CDD" id="cd00090">
    <property type="entry name" value="HTH_ARSR"/>
    <property type="match status" value="1"/>
</dbReference>
<reference evidence="6 7" key="1">
    <citation type="submission" date="2018-04" db="EMBL/GenBank/DDBJ databases">
        <title>Chitinophaga fuyangensis sp. nov., isolated from soil in a chemical factory.</title>
        <authorList>
            <person name="Chen K."/>
        </authorList>
    </citation>
    <scope>NUCLEOTIDE SEQUENCE [LARGE SCALE GENOMIC DNA]</scope>
    <source>
        <strain evidence="6 7">LY-1</strain>
    </source>
</reference>
<evidence type="ECO:0000256" key="2">
    <source>
        <dbReference type="ARBA" id="ARBA00023125"/>
    </source>
</evidence>
<dbReference type="OrthoDB" id="9808735at2"/>
<dbReference type="SMART" id="SM00450">
    <property type="entry name" value="RHOD"/>
    <property type="match status" value="1"/>
</dbReference>
<dbReference type="Gene3D" id="3.40.250.10">
    <property type="entry name" value="Rhodanese-like domain"/>
    <property type="match status" value="1"/>
</dbReference>
<dbReference type="InterPro" id="IPR036388">
    <property type="entry name" value="WH-like_DNA-bd_sf"/>
</dbReference>
<dbReference type="NCBIfam" id="NF033788">
    <property type="entry name" value="HTH_metalloreg"/>
    <property type="match status" value="1"/>
</dbReference>
<evidence type="ECO:0000259" key="4">
    <source>
        <dbReference type="PROSITE" id="PS50206"/>
    </source>
</evidence>
<dbReference type="Pfam" id="PF00581">
    <property type="entry name" value="Rhodanese"/>
    <property type="match status" value="1"/>
</dbReference>
<evidence type="ECO:0000313" key="7">
    <source>
        <dbReference type="Proteomes" id="UP000244450"/>
    </source>
</evidence>
<protein>
    <submittedName>
        <fullName evidence="6">ArsR family transcriptional regulator</fullName>
    </submittedName>
</protein>
<dbReference type="GO" id="GO:0003677">
    <property type="term" value="F:DNA binding"/>
    <property type="evidence" value="ECO:0007669"/>
    <property type="project" value="UniProtKB-KW"/>
</dbReference>
<keyword evidence="7" id="KW-1185">Reference proteome</keyword>
<dbReference type="InterPro" id="IPR011991">
    <property type="entry name" value="ArsR-like_HTH"/>
</dbReference>